<evidence type="ECO:0000256" key="2">
    <source>
        <dbReference type="ARBA" id="ARBA00022737"/>
    </source>
</evidence>
<dbReference type="EMBL" id="CP093360">
    <property type="protein sequence ID" value="UQS85980.1"/>
    <property type="molecule type" value="Genomic_DNA"/>
</dbReference>
<dbReference type="PROSITE" id="PS00101">
    <property type="entry name" value="HEXAPEP_TRANSFERASES"/>
    <property type="match status" value="1"/>
</dbReference>
<dbReference type="Pfam" id="PF00132">
    <property type="entry name" value="Hexapep"/>
    <property type="match status" value="1"/>
</dbReference>
<reference evidence="3" key="1">
    <citation type="journal article" date="2022" name="Int. J. Syst. Evol. Microbiol.">
        <title>Apilactobacillus apisilvae sp. nov., Nicolia spurrieriana gen. nov. sp. nov., Bombilactobacillus folatiphilus sp. nov. and Bombilactobacillus thymidiniphilus sp. nov., four new lactic acid bacterial isolates from stingless bees Tetragonula carbonaria and Austroplebeia australis.</title>
        <authorList>
            <person name="Oliphant S.A."/>
            <person name="Watson-Haigh N.S."/>
            <person name="Sumby K.M."/>
            <person name="Gardner J."/>
            <person name="Groom S."/>
            <person name="Jiranek V."/>
        </authorList>
    </citation>
    <scope>NUCLEOTIDE SEQUENCE</scope>
    <source>
        <strain evidence="3">SGEP1_A5</strain>
    </source>
</reference>
<dbReference type="PANTHER" id="PTHR43300">
    <property type="entry name" value="ACETYLTRANSFERASE"/>
    <property type="match status" value="1"/>
</dbReference>
<dbReference type="NCBIfam" id="TIGR03308">
    <property type="entry name" value="phn_thr-fam"/>
    <property type="match status" value="1"/>
</dbReference>
<organism evidence="3 4">
    <name type="scientific">Nicoliella spurrieriana</name>
    <dbReference type="NCBI Taxonomy" id="2925830"/>
    <lineage>
        <taxon>Bacteria</taxon>
        <taxon>Bacillati</taxon>
        <taxon>Bacillota</taxon>
        <taxon>Bacilli</taxon>
        <taxon>Lactobacillales</taxon>
        <taxon>Lactobacillaceae</taxon>
        <taxon>Nicoliella</taxon>
    </lineage>
</organism>
<dbReference type="PANTHER" id="PTHR43300:SF11">
    <property type="entry name" value="ACETYLTRANSFERASE RV3034C-RELATED"/>
    <property type="match status" value="1"/>
</dbReference>
<evidence type="ECO:0000256" key="1">
    <source>
        <dbReference type="ARBA" id="ARBA00022679"/>
    </source>
</evidence>
<protein>
    <submittedName>
        <fullName evidence="3">Chloramphenicol acetyltransferase</fullName>
    </submittedName>
</protein>
<dbReference type="InterPro" id="IPR001451">
    <property type="entry name" value="Hexapep"/>
</dbReference>
<dbReference type="AlphaFoldDB" id="A0A976X4N1"/>
<gene>
    <name evidence="3" type="ORF">MOO44_01285</name>
</gene>
<dbReference type="KEGG" id="lbe:MOO44_01285"/>
<name>A0A976X4N1_9LACO</name>
<evidence type="ECO:0000313" key="4">
    <source>
        <dbReference type="Proteomes" id="UP000831181"/>
    </source>
</evidence>
<dbReference type="InterPro" id="IPR017694">
    <property type="entry name" value="Phosphonate_tfrase_rpt"/>
</dbReference>
<dbReference type="Proteomes" id="UP000831181">
    <property type="component" value="Plasmid p1unnamed"/>
</dbReference>
<dbReference type="InterPro" id="IPR018357">
    <property type="entry name" value="Hexapep_transf_CS"/>
</dbReference>
<evidence type="ECO:0000313" key="3">
    <source>
        <dbReference type="EMBL" id="UQS85980.1"/>
    </source>
</evidence>
<keyword evidence="1" id="KW-0808">Transferase</keyword>
<keyword evidence="3" id="KW-0614">Plasmid</keyword>
<dbReference type="Gene3D" id="2.160.10.10">
    <property type="entry name" value="Hexapeptide repeat proteins"/>
    <property type="match status" value="1"/>
</dbReference>
<dbReference type="GO" id="GO:0016740">
    <property type="term" value="F:transferase activity"/>
    <property type="evidence" value="ECO:0007669"/>
    <property type="project" value="UniProtKB-KW"/>
</dbReference>
<sequence length="208" mass="23658">MHINFPKLSQDTPTIGKGSQIKDTKFGKWIELGESNMIDNCTFGDYDYTGQYCFMQNTDLQKFDSIAAMVRIGPTNHPYDRAAQHIFAYNGAAYGFGPKDEEYLKHRKQIRTKIGNDVWIGHGVLILTGLTVGDGAVIGAGAVVTHDVEPYTIIGGVPGKKIKDRFPDEVKTDLTKIAWWDWSREKLEKYYLDFRLPIDEFIQKHIHD</sequence>
<keyword evidence="4" id="KW-1185">Reference proteome</keyword>
<dbReference type="InterPro" id="IPR011004">
    <property type="entry name" value="Trimer_LpxA-like_sf"/>
</dbReference>
<dbReference type="CDD" id="cd03349">
    <property type="entry name" value="LbH_XAT"/>
    <property type="match status" value="1"/>
</dbReference>
<keyword evidence="2" id="KW-0677">Repeat</keyword>
<proteinExistence type="predicted"/>
<dbReference type="SUPFAM" id="SSF51161">
    <property type="entry name" value="Trimeric LpxA-like enzymes"/>
    <property type="match status" value="1"/>
</dbReference>
<geneLocation type="plasmid" evidence="3 4">
    <name>p1unnamed</name>
</geneLocation>
<accession>A0A976X4N1</accession>
<dbReference type="InterPro" id="IPR050179">
    <property type="entry name" value="Trans_hexapeptide_repeat"/>
</dbReference>
<dbReference type="RefSeq" id="WP_260115789.1">
    <property type="nucleotide sequence ID" value="NZ_CP093360.1"/>
</dbReference>